<protein>
    <submittedName>
        <fullName evidence="2">Uncharacterized protein</fullName>
    </submittedName>
</protein>
<evidence type="ECO:0000256" key="1">
    <source>
        <dbReference type="SAM" id="MobiDB-lite"/>
    </source>
</evidence>
<dbReference type="Proteomes" id="UP001362999">
    <property type="component" value="Unassembled WGS sequence"/>
</dbReference>
<dbReference type="AlphaFoldDB" id="A0AAV9ZV38"/>
<evidence type="ECO:0000313" key="2">
    <source>
        <dbReference type="EMBL" id="KAK6992686.1"/>
    </source>
</evidence>
<name>A0AAV9ZV38_9AGAR</name>
<accession>A0AAV9ZV38</accession>
<feature type="region of interest" description="Disordered" evidence="1">
    <location>
        <begin position="487"/>
        <end position="509"/>
    </location>
</feature>
<feature type="compositionally biased region" description="Polar residues" evidence="1">
    <location>
        <begin position="499"/>
        <end position="509"/>
    </location>
</feature>
<keyword evidence="3" id="KW-1185">Reference proteome</keyword>
<organism evidence="2 3">
    <name type="scientific">Favolaschia claudopus</name>
    <dbReference type="NCBI Taxonomy" id="2862362"/>
    <lineage>
        <taxon>Eukaryota</taxon>
        <taxon>Fungi</taxon>
        <taxon>Dikarya</taxon>
        <taxon>Basidiomycota</taxon>
        <taxon>Agaricomycotina</taxon>
        <taxon>Agaricomycetes</taxon>
        <taxon>Agaricomycetidae</taxon>
        <taxon>Agaricales</taxon>
        <taxon>Marasmiineae</taxon>
        <taxon>Mycenaceae</taxon>
        <taxon>Favolaschia</taxon>
    </lineage>
</organism>
<comment type="caution">
    <text evidence="2">The sequence shown here is derived from an EMBL/GenBank/DDBJ whole genome shotgun (WGS) entry which is preliminary data.</text>
</comment>
<dbReference type="EMBL" id="JAWWNJ010000108">
    <property type="protein sequence ID" value="KAK6992686.1"/>
    <property type="molecule type" value="Genomic_DNA"/>
</dbReference>
<evidence type="ECO:0000313" key="3">
    <source>
        <dbReference type="Proteomes" id="UP001362999"/>
    </source>
</evidence>
<reference evidence="2 3" key="1">
    <citation type="journal article" date="2024" name="J Genomics">
        <title>Draft genome sequencing and assembly of Favolaschia claudopus CIRM-BRFM 2984 isolated from oak limbs.</title>
        <authorList>
            <person name="Navarro D."/>
            <person name="Drula E."/>
            <person name="Chaduli D."/>
            <person name="Cazenave R."/>
            <person name="Ahrendt S."/>
            <person name="Wang J."/>
            <person name="Lipzen A."/>
            <person name="Daum C."/>
            <person name="Barry K."/>
            <person name="Grigoriev I.V."/>
            <person name="Favel A."/>
            <person name="Rosso M.N."/>
            <person name="Martin F."/>
        </authorList>
    </citation>
    <scope>NUCLEOTIDE SEQUENCE [LARGE SCALE GENOMIC DNA]</scope>
    <source>
        <strain evidence="2 3">CIRM-BRFM 2984</strain>
    </source>
</reference>
<sequence length="509" mass="55092">MSLGPHRLDPPSTTDLGRQVYLLPILAMEGASHADSTLLDEDAAPLQRILQIQKRLLLLLPPFHPAVPPPPRPPSPSSSVILRMNLRTAFQGTPLPTPSSSRVAPDKAIIELHVTIHITPVALSQPPAYSYRRAPQGTAYFDTPRFTTPPRPFYGGAHGESARRSSARAPPVQTEILLPSFGSLVCVLATPQRSMRLSVSVVVDGAAWVWMGCLSVMGRRQWVGDGVTTDGDVEGEGDCEGGARGRSCLCTWWLLAVGERETGLLGRWSGAGGGEEREQEQDAQLVRERVSCRRFLQPQSSSYLPCALAALTFKLRDLTGRPIYCCVSCCEDGTKAPSIILLPLIPVHYTIHGAESRYTASSKGLTLRVGRFLRSSSIIPRWLSVRVSSGLAAYSYRTLDFAQGGGVIIELVNRDELSVATESSSPASLRCRRPHIATPSSHPPAADGVAHRPISPPASNRHALHHTPHPTSPAAYKLRIGRRRRTAALRNPARPIHCQASSGLATPEV</sequence>
<gene>
    <name evidence="2" type="ORF">R3P38DRAFT_3225479</name>
</gene>
<proteinExistence type="predicted"/>
<feature type="region of interest" description="Disordered" evidence="1">
    <location>
        <begin position="422"/>
        <end position="474"/>
    </location>
</feature>